<name>A0A1S3JSM4_LINAN</name>
<protein>
    <submittedName>
        <fullName evidence="5">Uncharacterized protein LOC106175740</fullName>
    </submittedName>
</protein>
<feature type="chain" id="PRO_5010244611" evidence="3">
    <location>
        <begin position="19"/>
        <end position="939"/>
    </location>
</feature>
<dbReference type="InParanoid" id="A0A1S3JSM4"/>
<dbReference type="GeneID" id="106175740"/>
<keyword evidence="2" id="KW-0812">Transmembrane</keyword>
<keyword evidence="3" id="KW-0732">Signal</keyword>
<keyword evidence="4" id="KW-1185">Reference proteome</keyword>
<evidence type="ECO:0000256" key="2">
    <source>
        <dbReference type="SAM" id="Phobius"/>
    </source>
</evidence>
<evidence type="ECO:0000313" key="5">
    <source>
        <dbReference type="RefSeq" id="XP_013413322.1"/>
    </source>
</evidence>
<keyword evidence="2" id="KW-1133">Transmembrane helix</keyword>
<evidence type="ECO:0000256" key="1">
    <source>
        <dbReference type="SAM" id="MobiDB-lite"/>
    </source>
</evidence>
<feature type="transmembrane region" description="Helical" evidence="2">
    <location>
        <begin position="537"/>
        <end position="558"/>
    </location>
</feature>
<dbReference type="CDD" id="cd22843">
    <property type="entry name" value="Gal_Rha_Lectin-like_P113"/>
    <property type="match status" value="1"/>
</dbReference>
<dbReference type="RefSeq" id="XP_013413322.1">
    <property type="nucleotide sequence ID" value="XM_013557868.1"/>
</dbReference>
<dbReference type="KEGG" id="lak:106175740"/>
<feature type="region of interest" description="Disordered" evidence="1">
    <location>
        <begin position="440"/>
        <end position="460"/>
    </location>
</feature>
<reference evidence="5" key="1">
    <citation type="submission" date="2025-08" db="UniProtKB">
        <authorList>
            <consortium name="RefSeq"/>
        </authorList>
    </citation>
    <scope>IDENTIFICATION</scope>
    <source>
        <tissue evidence="5">Gonads</tissue>
    </source>
</reference>
<dbReference type="AlphaFoldDB" id="A0A1S3JSM4"/>
<keyword evidence="2" id="KW-0472">Membrane</keyword>
<feature type="region of interest" description="Disordered" evidence="1">
    <location>
        <begin position="232"/>
        <end position="251"/>
    </location>
</feature>
<sequence>MMYPLRQILLLTITTAASKQSAIEVLGPNQAIACFNTAGLQTVDIRCPVGYEIEILANSAQYGVSHFGVCFQTVTDCIAPAPTQNLCCHRQLCSYYIQQWGRVANCGNASTYYQARYYCVRGRPASCGGTLAGSESESIRRNRSAAYRTILFKRPRRPPVSSSTAEVPNVTYATNVSSDSITDLKMPSSTTTSIETTTAFSVTSSPSELPGLQTTMATLLTKEPISHVNRANLGTPASEIPASATPVSKDPKMQYQDNEAINRSNSHAVKNTTVTPLVMQTNISRDSYFLMTSAPTLLTTNSLTTRTTKSLHYDHSTTTEMGETPSPTPLTATTIKTTTASLPSSLPTFPAKIKGNESSKKKVTKMLTTTTTTHFLENAQKTTPEPEHAKTLQRMASVTTTSDTMIPVSWKPAKVTVPTKLQTPSTTRSADAKVPFEEFGAKPEINPPNPKATKTNHTISQENTKTRPTAYNWTTRLTSSSAPLAITGQDSKENMSVAQVDTTKIENHRTLEDSLNPVLGTGTVQDKEKPGGMTTTIISSVASMLVLVILLVIIVYICRKRRVPKDIIQFYNAEDDDHVPTYQKPFYDLELDVKSTQSNCLGVTIGFEECSDDNSTGTGTLKSTCTTTIKRSRPSSQRSSLKKKHVSFSDDGLSKEFAVYHNGAYCGIETFDDEKAVALDDLPANVYDDVASVDALNDVLPCDIIVPPPKPFRESYKFDDVISEFVNAQILRHDAQAVPGTSSPLSLSPSNDCFEMSEMTMRADRRLPSDILPDVLSMHTQRDCHSPSQQRIRHRQNSVSLSSASQPFFDVMEPTAFGTEHIPEPSVDVRYQFPRKRYPELVTSFQSNGWTKTQSVDDLLGSYGDPFQHNAAPLRRSTSLYSGSDLYDNTSLTGYLRAQASQEMEKELEMIDNDIHYMFNSVDRRKRSKKPRRLSHLDL</sequence>
<accession>A0A1S3JSM4</accession>
<organism evidence="4 5">
    <name type="scientific">Lingula anatina</name>
    <name type="common">Brachiopod</name>
    <name type="synonym">Lingula unguis</name>
    <dbReference type="NCBI Taxonomy" id="7574"/>
    <lineage>
        <taxon>Eukaryota</taxon>
        <taxon>Metazoa</taxon>
        <taxon>Spiralia</taxon>
        <taxon>Lophotrochozoa</taxon>
        <taxon>Brachiopoda</taxon>
        <taxon>Linguliformea</taxon>
        <taxon>Lingulata</taxon>
        <taxon>Lingulida</taxon>
        <taxon>Linguloidea</taxon>
        <taxon>Lingulidae</taxon>
        <taxon>Lingula</taxon>
    </lineage>
</organism>
<evidence type="ECO:0000313" key="4">
    <source>
        <dbReference type="Proteomes" id="UP000085678"/>
    </source>
</evidence>
<feature type="signal peptide" evidence="3">
    <location>
        <begin position="1"/>
        <end position="18"/>
    </location>
</feature>
<dbReference type="Proteomes" id="UP000085678">
    <property type="component" value="Unplaced"/>
</dbReference>
<proteinExistence type="predicted"/>
<gene>
    <name evidence="5" type="primary">LOC106175740</name>
</gene>
<evidence type="ECO:0000256" key="3">
    <source>
        <dbReference type="SAM" id="SignalP"/>
    </source>
</evidence>